<evidence type="ECO:0000313" key="1">
    <source>
        <dbReference type="EMBL" id="KAF2788412.1"/>
    </source>
</evidence>
<proteinExistence type="predicted"/>
<gene>
    <name evidence="1" type="ORF">K505DRAFT_328948</name>
</gene>
<dbReference type="AlphaFoldDB" id="A0A6A6WWF6"/>
<sequence>MACAFTVSSLSLHSDCLETHPPFTTQARVFLINSLSSNCSEFRPSHSFNHPPLTATCLLASSGSQRPPSVAFLVSSCWPPETLLPLPPRFSGDVHSLLLASSGR</sequence>
<protein>
    <submittedName>
        <fullName evidence="1">Uncharacterized protein</fullName>
    </submittedName>
</protein>
<reference evidence="1" key="1">
    <citation type="journal article" date="2020" name="Stud. Mycol.">
        <title>101 Dothideomycetes genomes: a test case for predicting lifestyles and emergence of pathogens.</title>
        <authorList>
            <person name="Haridas S."/>
            <person name="Albert R."/>
            <person name="Binder M."/>
            <person name="Bloem J."/>
            <person name="Labutti K."/>
            <person name="Salamov A."/>
            <person name="Andreopoulos B."/>
            <person name="Baker S."/>
            <person name="Barry K."/>
            <person name="Bills G."/>
            <person name="Bluhm B."/>
            <person name="Cannon C."/>
            <person name="Castanera R."/>
            <person name="Culley D."/>
            <person name="Daum C."/>
            <person name="Ezra D."/>
            <person name="Gonzalez J."/>
            <person name="Henrissat B."/>
            <person name="Kuo A."/>
            <person name="Liang C."/>
            <person name="Lipzen A."/>
            <person name="Lutzoni F."/>
            <person name="Magnuson J."/>
            <person name="Mondo S."/>
            <person name="Nolan M."/>
            <person name="Ohm R."/>
            <person name="Pangilinan J."/>
            <person name="Park H.-J."/>
            <person name="Ramirez L."/>
            <person name="Alfaro M."/>
            <person name="Sun H."/>
            <person name="Tritt A."/>
            <person name="Yoshinaga Y."/>
            <person name="Zwiers L.-H."/>
            <person name="Turgeon B."/>
            <person name="Goodwin S."/>
            <person name="Spatafora J."/>
            <person name="Crous P."/>
            <person name="Grigoriev I."/>
        </authorList>
    </citation>
    <scope>NUCLEOTIDE SEQUENCE</scope>
    <source>
        <strain evidence="1">CBS 109.77</strain>
    </source>
</reference>
<accession>A0A6A6WWF6</accession>
<evidence type="ECO:0000313" key="2">
    <source>
        <dbReference type="Proteomes" id="UP000799757"/>
    </source>
</evidence>
<dbReference type="Proteomes" id="UP000799757">
    <property type="component" value="Unassembled WGS sequence"/>
</dbReference>
<name>A0A6A6WWF6_9PLEO</name>
<dbReference type="EMBL" id="MU002218">
    <property type="protein sequence ID" value="KAF2788412.1"/>
    <property type="molecule type" value="Genomic_DNA"/>
</dbReference>
<keyword evidence="2" id="KW-1185">Reference proteome</keyword>
<organism evidence="1 2">
    <name type="scientific">Melanomma pulvis-pyrius CBS 109.77</name>
    <dbReference type="NCBI Taxonomy" id="1314802"/>
    <lineage>
        <taxon>Eukaryota</taxon>
        <taxon>Fungi</taxon>
        <taxon>Dikarya</taxon>
        <taxon>Ascomycota</taxon>
        <taxon>Pezizomycotina</taxon>
        <taxon>Dothideomycetes</taxon>
        <taxon>Pleosporomycetidae</taxon>
        <taxon>Pleosporales</taxon>
        <taxon>Melanommataceae</taxon>
        <taxon>Melanomma</taxon>
    </lineage>
</organism>